<dbReference type="Proteomes" id="UP000460549">
    <property type="component" value="Unassembled WGS sequence"/>
</dbReference>
<dbReference type="InterPro" id="IPR020449">
    <property type="entry name" value="Tscrpt_reg_AraC-type_HTH"/>
</dbReference>
<keyword evidence="1" id="KW-0805">Transcription regulation</keyword>
<reference evidence="5 6" key="1">
    <citation type="submission" date="2019-08" db="EMBL/GenBank/DDBJ databases">
        <title>In-depth cultivation of the pig gut microbiome towards novel bacterial diversity and tailored functional studies.</title>
        <authorList>
            <person name="Wylensek D."/>
            <person name="Hitch T.C.A."/>
            <person name="Clavel T."/>
        </authorList>
    </citation>
    <scope>NUCLEOTIDE SEQUENCE [LARGE SCALE GENOMIC DNA]</scope>
    <source>
        <strain evidence="5 6">NM-380-WT-3C1</strain>
    </source>
</reference>
<keyword evidence="2" id="KW-0238">DNA-binding</keyword>
<name>A0A7X2PDA5_9SPIO</name>
<dbReference type="InterPro" id="IPR011051">
    <property type="entry name" value="RmlC_Cupin_sf"/>
</dbReference>
<dbReference type="InterPro" id="IPR013096">
    <property type="entry name" value="Cupin_2"/>
</dbReference>
<proteinExistence type="predicted"/>
<organism evidence="5 6">
    <name type="scientific">Bullifex porci</name>
    <dbReference type="NCBI Taxonomy" id="2606638"/>
    <lineage>
        <taxon>Bacteria</taxon>
        <taxon>Pseudomonadati</taxon>
        <taxon>Spirochaetota</taxon>
        <taxon>Spirochaetia</taxon>
        <taxon>Spirochaetales</taxon>
        <taxon>Spirochaetaceae</taxon>
        <taxon>Bullifex</taxon>
    </lineage>
</organism>
<dbReference type="PROSITE" id="PS00041">
    <property type="entry name" value="HTH_ARAC_FAMILY_1"/>
    <property type="match status" value="1"/>
</dbReference>
<dbReference type="PRINTS" id="PR00032">
    <property type="entry name" value="HTHARAC"/>
</dbReference>
<dbReference type="SMART" id="SM00342">
    <property type="entry name" value="HTH_ARAC"/>
    <property type="match status" value="1"/>
</dbReference>
<dbReference type="InterPro" id="IPR009057">
    <property type="entry name" value="Homeodomain-like_sf"/>
</dbReference>
<dbReference type="GO" id="GO:0003700">
    <property type="term" value="F:DNA-binding transcription factor activity"/>
    <property type="evidence" value="ECO:0007669"/>
    <property type="project" value="InterPro"/>
</dbReference>
<dbReference type="PANTHER" id="PTHR43280">
    <property type="entry name" value="ARAC-FAMILY TRANSCRIPTIONAL REGULATOR"/>
    <property type="match status" value="1"/>
</dbReference>
<dbReference type="RefSeq" id="WP_154425880.1">
    <property type="nucleotide sequence ID" value="NZ_VUNN01000016.1"/>
</dbReference>
<dbReference type="SUPFAM" id="SSF51182">
    <property type="entry name" value="RmlC-like cupins"/>
    <property type="match status" value="1"/>
</dbReference>
<evidence type="ECO:0000256" key="2">
    <source>
        <dbReference type="ARBA" id="ARBA00023125"/>
    </source>
</evidence>
<dbReference type="InterPro" id="IPR018060">
    <property type="entry name" value="HTH_AraC"/>
</dbReference>
<dbReference type="PANTHER" id="PTHR43280:SF28">
    <property type="entry name" value="HTH-TYPE TRANSCRIPTIONAL ACTIVATOR RHAS"/>
    <property type="match status" value="1"/>
</dbReference>
<gene>
    <name evidence="5" type="ORF">FYJ80_08235</name>
</gene>
<dbReference type="InterPro" id="IPR014710">
    <property type="entry name" value="RmlC-like_jellyroll"/>
</dbReference>
<dbReference type="AlphaFoldDB" id="A0A7X2PDA5"/>
<dbReference type="InterPro" id="IPR018062">
    <property type="entry name" value="HTH_AraC-typ_CS"/>
</dbReference>
<keyword evidence="6" id="KW-1185">Reference proteome</keyword>
<dbReference type="PROSITE" id="PS01124">
    <property type="entry name" value="HTH_ARAC_FAMILY_2"/>
    <property type="match status" value="1"/>
</dbReference>
<accession>A0A7X2PDA5</accession>
<comment type="caution">
    <text evidence="5">The sequence shown here is derived from an EMBL/GenBank/DDBJ whole genome shotgun (WGS) entry which is preliminary data.</text>
</comment>
<sequence length="290" mass="33426">MVNYRCVTKTDSTKRELEAHGSILFPIACYDEDLSIEMVGVHWHEEIEFIIVTEGVLTLHIDTEEVKLNIGEAIFINSGHLHSASGNGKLNSLVFNYTLIGDENTIFFHEIVAPLLENDKLSYLILNSKANWQNVVIENMMSAYTLIRDEGYDYENEARYHITKALRIIAENTKDIQKINKHDEVTYKRIKKVLRFIDDSLSDELNNEQLSKLINVSESILLKSFKKTVGASPMQYVIKKRIDRARYLIITTDKKISTIASECGFNDMSYFAKQFKRIVGTSPKEYKKER</sequence>
<dbReference type="SUPFAM" id="SSF46689">
    <property type="entry name" value="Homeodomain-like"/>
    <property type="match status" value="2"/>
</dbReference>
<evidence type="ECO:0000313" key="6">
    <source>
        <dbReference type="Proteomes" id="UP000460549"/>
    </source>
</evidence>
<dbReference type="Pfam" id="PF07883">
    <property type="entry name" value="Cupin_2"/>
    <property type="match status" value="1"/>
</dbReference>
<dbReference type="GO" id="GO:0043565">
    <property type="term" value="F:sequence-specific DNA binding"/>
    <property type="evidence" value="ECO:0007669"/>
    <property type="project" value="InterPro"/>
</dbReference>
<dbReference type="Pfam" id="PF12833">
    <property type="entry name" value="HTH_18"/>
    <property type="match status" value="1"/>
</dbReference>
<dbReference type="EMBL" id="VUNN01000016">
    <property type="protein sequence ID" value="MSU06762.1"/>
    <property type="molecule type" value="Genomic_DNA"/>
</dbReference>
<evidence type="ECO:0000259" key="4">
    <source>
        <dbReference type="PROSITE" id="PS01124"/>
    </source>
</evidence>
<feature type="domain" description="HTH araC/xylS-type" evidence="4">
    <location>
        <begin position="191"/>
        <end position="289"/>
    </location>
</feature>
<protein>
    <submittedName>
        <fullName evidence="5">AraC family transcriptional regulator</fullName>
    </submittedName>
</protein>
<evidence type="ECO:0000256" key="1">
    <source>
        <dbReference type="ARBA" id="ARBA00023015"/>
    </source>
</evidence>
<dbReference type="Gene3D" id="1.10.10.60">
    <property type="entry name" value="Homeodomain-like"/>
    <property type="match status" value="2"/>
</dbReference>
<evidence type="ECO:0000256" key="3">
    <source>
        <dbReference type="ARBA" id="ARBA00023163"/>
    </source>
</evidence>
<dbReference type="CDD" id="cd02208">
    <property type="entry name" value="cupin_RmlC-like"/>
    <property type="match status" value="1"/>
</dbReference>
<evidence type="ECO:0000313" key="5">
    <source>
        <dbReference type="EMBL" id="MSU06762.1"/>
    </source>
</evidence>
<keyword evidence="3" id="KW-0804">Transcription</keyword>
<dbReference type="Gene3D" id="2.60.120.10">
    <property type="entry name" value="Jelly Rolls"/>
    <property type="match status" value="1"/>
</dbReference>